<gene>
    <name evidence="2" type="ORF">LCGC14_1786960</name>
</gene>
<reference evidence="2" key="1">
    <citation type="journal article" date="2015" name="Nature">
        <title>Complex archaea that bridge the gap between prokaryotes and eukaryotes.</title>
        <authorList>
            <person name="Spang A."/>
            <person name="Saw J.H."/>
            <person name="Jorgensen S.L."/>
            <person name="Zaremba-Niedzwiedzka K."/>
            <person name="Martijn J."/>
            <person name="Lind A.E."/>
            <person name="van Eijk R."/>
            <person name="Schleper C."/>
            <person name="Guy L."/>
            <person name="Ettema T.J."/>
        </authorList>
    </citation>
    <scope>NUCLEOTIDE SEQUENCE</scope>
</reference>
<dbReference type="EMBL" id="LAZR01017003">
    <property type="protein sequence ID" value="KKM02182.1"/>
    <property type="molecule type" value="Genomic_DNA"/>
</dbReference>
<evidence type="ECO:0000256" key="1">
    <source>
        <dbReference type="SAM" id="MobiDB-lite"/>
    </source>
</evidence>
<dbReference type="AlphaFoldDB" id="A0A0F9HG88"/>
<organism evidence="2">
    <name type="scientific">marine sediment metagenome</name>
    <dbReference type="NCBI Taxonomy" id="412755"/>
    <lineage>
        <taxon>unclassified sequences</taxon>
        <taxon>metagenomes</taxon>
        <taxon>ecological metagenomes</taxon>
    </lineage>
</organism>
<evidence type="ECO:0000313" key="2">
    <source>
        <dbReference type="EMBL" id="KKM02182.1"/>
    </source>
</evidence>
<comment type="caution">
    <text evidence="2">The sequence shown here is derived from an EMBL/GenBank/DDBJ whole genome shotgun (WGS) entry which is preliminary data.</text>
</comment>
<protein>
    <submittedName>
        <fullName evidence="2">Uncharacterized protein</fullName>
    </submittedName>
</protein>
<accession>A0A0F9HG88</accession>
<feature type="region of interest" description="Disordered" evidence="1">
    <location>
        <begin position="71"/>
        <end position="90"/>
    </location>
</feature>
<name>A0A0F9HG88_9ZZZZ</name>
<proteinExistence type="predicted"/>
<sequence length="90" mass="9923">MKLYGEVSSERATKGQGGNEFVNVIITDQSETVRFKANFIIKGDEVEMHTTGVGVLHRNFALLPKGKKQKGKCPVPSNAQHGQIPCPYEH</sequence>